<name>A0A839RT72_9ACTN</name>
<evidence type="ECO:0000313" key="1">
    <source>
        <dbReference type="EMBL" id="MBB3040065.1"/>
    </source>
</evidence>
<protein>
    <submittedName>
        <fullName evidence="1">Uncharacterized protein</fullName>
    </submittedName>
</protein>
<comment type="caution">
    <text evidence="1">The sequence shown here is derived from an EMBL/GenBank/DDBJ whole genome shotgun (WGS) entry which is preliminary data.</text>
</comment>
<dbReference type="EMBL" id="JACHWS010000006">
    <property type="protein sequence ID" value="MBB3040065.1"/>
    <property type="molecule type" value="Genomic_DNA"/>
</dbReference>
<dbReference type="RefSeq" id="WP_064442691.1">
    <property type="nucleotide sequence ID" value="NZ_BDDI01000041.1"/>
</dbReference>
<sequence length="103" mass="10480">MPGKRELVHDLQPSFLLPAHVPVCLQTGAPGSDAIRGVTPVFASSSSSQAATASNYTDAFTSAYDAYNHMFMTAEVLAGGIVAFMGEAMPEGGVETGGGGTAK</sequence>
<dbReference type="AlphaFoldDB" id="A0A839RT72"/>
<evidence type="ECO:0000313" key="2">
    <source>
        <dbReference type="Proteomes" id="UP000567922"/>
    </source>
</evidence>
<keyword evidence="2" id="KW-1185">Reference proteome</keyword>
<gene>
    <name evidence="1" type="ORF">FHU29_004560</name>
</gene>
<accession>A0A839RT72</accession>
<dbReference type="Proteomes" id="UP000567922">
    <property type="component" value="Unassembled WGS sequence"/>
</dbReference>
<organism evidence="1 2">
    <name type="scientific">Hoyosella altamirensis</name>
    <dbReference type="NCBI Taxonomy" id="616997"/>
    <lineage>
        <taxon>Bacteria</taxon>
        <taxon>Bacillati</taxon>
        <taxon>Actinomycetota</taxon>
        <taxon>Actinomycetes</taxon>
        <taxon>Mycobacteriales</taxon>
        <taxon>Hoyosellaceae</taxon>
        <taxon>Hoyosella</taxon>
    </lineage>
</organism>
<reference evidence="1 2" key="1">
    <citation type="submission" date="2020-08" db="EMBL/GenBank/DDBJ databases">
        <title>Sequencing the genomes of 1000 actinobacteria strains.</title>
        <authorList>
            <person name="Klenk H.-P."/>
        </authorList>
    </citation>
    <scope>NUCLEOTIDE SEQUENCE [LARGE SCALE GENOMIC DNA]</scope>
    <source>
        <strain evidence="1 2">DSM 45258</strain>
    </source>
</reference>
<proteinExistence type="predicted"/>